<protein>
    <submittedName>
        <fullName evidence="1">Uncharacterized protein</fullName>
    </submittedName>
</protein>
<accession>A0A6M1PCJ6</accession>
<dbReference type="AlphaFoldDB" id="A0A6M1PCJ6"/>
<sequence>MSVDDYLDLYNYAKQIGDAQWQAELIQTLQQLKSMTEAEIREQKIKEMWVRFDDINAVLLELFEKLRNGGSDNQARAWRERVWELKLERISLAKKLQDKYIHARY</sequence>
<organism evidence="1 2">
    <name type="scientific">Paenibacillus apii</name>
    <dbReference type="NCBI Taxonomy" id="1850370"/>
    <lineage>
        <taxon>Bacteria</taxon>
        <taxon>Bacillati</taxon>
        <taxon>Bacillota</taxon>
        <taxon>Bacilli</taxon>
        <taxon>Bacillales</taxon>
        <taxon>Paenibacillaceae</taxon>
        <taxon>Paenibacillus</taxon>
    </lineage>
</organism>
<evidence type="ECO:0000313" key="2">
    <source>
        <dbReference type="Proteomes" id="UP000480151"/>
    </source>
</evidence>
<gene>
    <name evidence="1" type="ORF">G5B47_00530</name>
</gene>
<comment type="caution">
    <text evidence="1">The sequence shown here is derived from an EMBL/GenBank/DDBJ whole genome shotgun (WGS) entry which is preliminary data.</text>
</comment>
<dbReference type="EMBL" id="JAAKGU010000001">
    <property type="protein sequence ID" value="NGM80889.1"/>
    <property type="molecule type" value="Genomic_DNA"/>
</dbReference>
<proteinExistence type="predicted"/>
<dbReference type="RefSeq" id="WP_165093265.1">
    <property type="nucleotide sequence ID" value="NZ_JAAKGU010000001.1"/>
</dbReference>
<keyword evidence="2" id="KW-1185">Reference proteome</keyword>
<evidence type="ECO:0000313" key="1">
    <source>
        <dbReference type="EMBL" id="NGM80889.1"/>
    </source>
</evidence>
<dbReference type="Proteomes" id="UP000480151">
    <property type="component" value="Unassembled WGS sequence"/>
</dbReference>
<name>A0A6M1PCJ6_9BACL</name>
<reference evidence="1 2" key="1">
    <citation type="submission" date="2020-02" db="EMBL/GenBank/DDBJ databases">
        <authorList>
            <person name="Gao J."/>
            <person name="Sun J."/>
        </authorList>
    </citation>
    <scope>NUCLEOTIDE SEQUENCE [LARGE SCALE GENOMIC DNA]</scope>
    <source>
        <strain evidence="1 2">7124</strain>
    </source>
</reference>